<dbReference type="PANTHER" id="PTHR30483">
    <property type="entry name" value="LEUCINE-SPECIFIC-BINDING PROTEIN"/>
    <property type="match status" value="1"/>
</dbReference>
<sequence>MRGIKILLFLFLSFFALLTYALASKEPIKIGAILSITGPASFIGEPEKNTILMLAEQINKAGGIQGRPIEVIIEDSKSEETQAVLAAKKLIEKDKVVAIIGPSTTGESMAVIPIVTQAKIPMISLAAGTGITEPVSERYWIFKTAQYDRSAVEAIYKHMQKKGIKKVGILTIATGFGDQGRKALLELAPKFGITIVADERYKPKDSDMTVQLMKAKNAGAEAIINWSVGPEQVIVVKNWHALKLGIPLYQSHGWGSKKNIQLAGPAADGVIAPLGRIVVWDKLSDKHPQKKILKNYEEAYIAKFKTEPGTFGGHAYDAFMMVVEALKKVGPDPAKIRNYIENNIKNWPGVSGIFNMSPKDHCGLDSTSFEMVVVKKGDWEILP</sequence>
<dbReference type="InterPro" id="IPR051010">
    <property type="entry name" value="BCAA_transport"/>
</dbReference>
<keyword evidence="3" id="KW-0732">Signal</keyword>
<accession>A0A832GLY6</accession>
<dbReference type="CDD" id="cd06333">
    <property type="entry name" value="PBP1_ABC_RPA1789-like"/>
    <property type="match status" value="1"/>
</dbReference>
<evidence type="ECO:0000256" key="1">
    <source>
        <dbReference type="ARBA" id="ARBA00010062"/>
    </source>
</evidence>
<protein>
    <submittedName>
        <fullName evidence="6">ABC transporter substrate-binding protein</fullName>
    </submittedName>
</protein>
<dbReference type="AlphaFoldDB" id="A0A832GLY6"/>
<organism evidence="6">
    <name type="scientific">Caldimicrobium thiodismutans</name>
    <dbReference type="NCBI Taxonomy" id="1653476"/>
    <lineage>
        <taxon>Bacteria</taxon>
        <taxon>Pseudomonadati</taxon>
        <taxon>Thermodesulfobacteriota</taxon>
        <taxon>Thermodesulfobacteria</taxon>
        <taxon>Thermodesulfobacteriales</taxon>
        <taxon>Thermodesulfobacteriaceae</taxon>
        <taxon>Caldimicrobium</taxon>
    </lineage>
</organism>
<name>A0A832GLY6_9BACT</name>
<feature type="domain" description="Leucine-binding protein" evidence="5">
    <location>
        <begin position="27"/>
        <end position="362"/>
    </location>
</feature>
<dbReference type="GO" id="GO:0006865">
    <property type="term" value="P:amino acid transport"/>
    <property type="evidence" value="ECO:0007669"/>
    <property type="project" value="UniProtKB-KW"/>
</dbReference>
<dbReference type="InterPro" id="IPR028081">
    <property type="entry name" value="Leu-bd"/>
</dbReference>
<dbReference type="PANTHER" id="PTHR30483:SF38">
    <property type="entry name" value="BLR7848 PROTEIN"/>
    <property type="match status" value="1"/>
</dbReference>
<evidence type="ECO:0000259" key="5">
    <source>
        <dbReference type="Pfam" id="PF13458"/>
    </source>
</evidence>
<dbReference type="EMBL" id="DSZU01000089">
    <property type="protein sequence ID" value="HGV55453.1"/>
    <property type="molecule type" value="Genomic_DNA"/>
</dbReference>
<evidence type="ECO:0000256" key="4">
    <source>
        <dbReference type="ARBA" id="ARBA00022970"/>
    </source>
</evidence>
<dbReference type="Pfam" id="PF13458">
    <property type="entry name" value="Peripla_BP_6"/>
    <property type="match status" value="1"/>
</dbReference>
<evidence type="ECO:0000256" key="2">
    <source>
        <dbReference type="ARBA" id="ARBA00022448"/>
    </source>
</evidence>
<dbReference type="SUPFAM" id="SSF53822">
    <property type="entry name" value="Periplasmic binding protein-like I"/>
    <property type="match status" value="1"/>
</dbReference>
<evidence type="ECO:0000313" key="6">
    <source>
        <dbReference type="EMBL" id="HGV55453.1"/>
    </source>
</evidence>
<reference evidence="6" key="1">
    <citation type="journal article" date="2020" name="mSystems">
        <title>Genome- and Community-Level Interaction Insights into Carbon Utilization and Element Cycling Functions of Hydrothermarchaeota in Hydrothermal Sediment.</title>
        <authorList>
            <person name="Zhou Z."/>
            <person name="Liu Y."/>
            <person name="Xu W."/>
            <person name="Pan J."/>
            <person name="Luo Z.H."/>
            <person name="Li M."/>
        </authorList>
    </citation>
    <scope>NUCLEOTIDE SEQUENCE [LARGE SCALE GENOMIC DNA]</scope>
    <source>
        <strain evidence="6">SpSt-605</strain>
    </source>
</reference>
<keyword evidence="4" id="KW-0029">Amino-acid transport</keyword>
<keyword evidence="2" id="KW-0813">Transport</keyword>
<evidence type="ECO:0000256" key="3">
    <source>
        <dbReference type="ARBA" id="ARBA00022729"/>
    </source>
</evidence>
<proteinExistence type="inferred from homology"/>
<dbReference type="InterPro" id="IPR000709">
    <property type="entry name" value="Leu_Ile_Val-bd"/>
</dbReference>
<comment type="caution">
    <text evidence="6">The sequence shown here is derived from an EMBL/GenBank/DDBJ whole genome shotgun (WGS) entry which is preliminary data.</text>
</comment>
<comment type="similarity">
    <text evidence="1">Belongs to the leucine-binding protein family.</text>
</comment>
<dbReference type="InterPro" id="IPR028082">
    <property type="entry name" value="Peripla_BP_I"/>
</dbReference>
<dbReference type="Gene3D" id="3.40.50.2300">
    <property type="match status" value="2"/>
</dbReference>
<dbReference type="PRINTS" id="PR00337">
    <property type="entry name" value="LEUILEVALBP"/>
</dbReference>
<gene>
    <name evidence="6" type="ORF">ENT73_05135</name>
</gene>